<name>A0AAX1MYC8_9BACT</name>
<dbReference type="EMBL" id="CP076132">
    <property type="protein sequence ID" value="QWG00092.1"/>
    <property type="molecule type" value="Genomic_DNA"/>
</dbReference>
<dbReference type="Gene3D" id="2.170.130.10">
    <property type="entry name" value="TonB-dependent receptor, plug domain"/>
    <property type="match status" value="1"/>
</dbReference>
<evidence type="ECO:0000313" key="3">
    <source>
        <dbReference type="Proteomes" id="UP000678679"/>
    </source>
</evidence>
<protein>
    <submittedName>
        <fullName evidence="2">TonB-dependent receptor</fullName>
    </submittedName>
</protein>
<evidence type="ECO:0000313" key="2">
    <source>
        <dbReference type="EMBL" id="QWG00092.1"/>
    </source>
</evidence>
<reference evidence="2 3" key="1">
    <citation type="submission" date="2021-05" db="EMBL/GenBank/DDBJ databases">
        <title>Comparative genomic studies on the polysaccharide-degrading batcterial strains of the Flammeovirga genus.</title>
        <authorList>
            <person name="Zewei F."/>
            <person name="Zheng Z."/>
            <person name="Yu L."/>
            <person name="Ruyue G."/>
            <person name="Yanhong M."/>
            <person name="Yuanyuan C."/>
            <person name="Jingyan G."/>
            <person name="Wenjun H."/>
        </authorList>
    </citation>
    <scope>NUCLEOTIDE SEQUENCE [LARGE SCALE GENOMIC DNA]</scope>
    <source>
        <strain evidence="2 3">NBRC:100898</strain>
    </source>
</reference>
<sequence length="805" mass="91438">MRTLTYLSFIFLTIICLTFQSATAQNATLRGVVLDSIGNPISAAMVQEGTNKNNFYITNNEGAYILELSPDSLTTIFFNHPNYSPRAFQIKLLKDEIKTLDIKLYKQIFELDEVKIVDSRESDIRTKAGAVYVKGEDLQEIPVGFGEFTQQLVASGALGIASNNELSSDYSVRGGSFDENLVYVNNIEIYRPFIARAGQQEGLSFVNSRMVDNIEFSSGGWESKYGDKLSSSLNIQYKKPMSFEGVLEASLLGGSLTVGGASKNKKHTGIVSARYKSTEYLLNTLQTEGEYRPRFGDVQSYFSFDLSGKEKKGKTYLDAILSYASNRYSVFPTTRSSNFQTGEGVSNLTIAFEGKEQLDYDTFQGGLKLIHNFNENFTSNIITSALVTQERERSNLENAYRICDTQDFNSINDCSTEQGIGGGYQYSRNSLKANVFIVENRNEWDHSNQLHSEFGVQMKVEDIDDQLSEYQFQDSAGYVIDVNNVLSANNNITSQRYSGYYQTTYFSPNDKHKMTLGVRGTYWTINNEFNFSPRFQYSFKPEWEKDVVFNFASGVYYQPPFYREMRRPDGTLNLDLKAQGSLHFIGGINYNFEQWGRPFKLISEVYYKHLWNVVPYNVDNIRIRYSGENEGVAYAAGIDTRISGEFIPGTQSWVALSIMQTKEKIEGDPRGFIRRPTDQRVTLAMFFQDHLPNNPTMRMNLRFLFGSGLPFGPPDQPEFRNAFSGGNEYMRLDLGFNKIIALNKKSNNPSEEFMKNLQIGLEILNVLGNNNVISHTWVKTYDGKQYAVPNTLSQRFFNVKMILQL</sequence>
<keyword evidence="3" id="KW-1185">Reference proteome</keyword>
<dbReference type="AlphaFoldDB" id="A0AAX1MYC8"/>
<feature type="chain" id="PRO_5043701756" evidence="1">
    <location>
        <begin position="25"/>
        <end position="805"/>
    </location>
</feature>
<dbReference type="Proteomes" id="UP000678679">
    <property type="component" value="Chromosome 1"/>
</dbReference>
<proteinExistence type="predicted"/>
<dbReference type="SUPFAM" id="SSF56935">
    <property type="entry name" value="Porins"/>
    <property type="match status" value="1"/>
</dbReference>
<dbReference type="InterPro" id="IPR008969">
    <property type="entry name" value="CarboxyPept-like_regulatory"/>
</dbReference>
<feature type="signal peptide" evidence="1">
    <location>
        <begin position="1"/>
        <end position="24"/>
    </location>
</feature>
<evidence type="ECO:0000256" key="1">
    <source>
        <dbReference type="SAM" id="SignalP"/>
    </source>
</evidence>
<gene>
    <name evidence="2" type="ORF">KMW28_10535</name>
</gene>
<dbReference type="KEGG" id="fya:KMW28_10535"/>
<dbReference type="Gene3D" id="2.60.40.1120">
    <property type="entry name" value="Carboxypeptidase-like, regulatory domain"/>
    <property type="match status" value="1"/>
</dbReference>
<keyword evidence="1" id="KW-0732">Signal</keyword>
<dbReference type="RefSeq" id="WP_169663453.1">
    <property type="nucleotide sequence ID" value="NZ_CP076132.1"/>
</dbReference>
<keyword evidence="2" id="KW-0675">Receptor</keyword>
<organism evidence="2 3">
    <name type="scientific">Flammeovirga yaeyamensis</name>
    <dbReference type="NCBI Taxonomy" id="367791"/>
    <lineage>
        <taxon>Bacteria</taxon>
        <taxon>Pseudomonadati</taxon>
        <taxon>Bacteroidota</taxon>
        <taxon>Cytophagia</taxon>
        <taxon>Cytophagales</taxon>
        <taxon>Flammeovirgaceae</taxon>
        <taxon>Flammeovirga</taxon>
    </lineage>
</organism>
<dbReference type="InterPro" id="IPR037066">
    <property type="entry name" value="Plug_dom_sf"/>
</dbReference>
<accession>A0AAX1MYC8</accession>
<dbReference type="SUPFAM" id="SSF49464">
    <property type="entry name" value="Carboxypeptidase regulatory domain-like"/>
    <property type="match status" value="1"/>
</dbReference>